<keyword evidence="3" id="KW-0804">Transcription</keyword>
<dbReference type="PANTHER" id="PTHR30154:SF34">
    <property type="entry name" value="TRANSCRIPTIONAL REGULATOR AZLB"/>
    <property type="match status" value="1"/>
</dbReference>
<sequence>MKKMDSTDLKILKHLNRDSRIKKNKLAELVNLTPPAVASRLEQLEDEKIIRKYTIEVNLEKLGYTHQVFIQTKMGYRSNKKYLNFIHSKQNSIRHHYKISGQMNYMIHGAFRSNSELDDFLIELGQYANYQVLNVISELI</sequence>
<dbReference type="SMART" id="SM00344">
    <property type="entry name" value="HTH_ASNC"/>
    <property type="match status" value="1"/>
</dbReference>
<gene>
    <name evidence="5" type="ORF">LKACC12383_01540</name>
</gene>
<dbReference type="EMBL" id="MXAL01000006">
    <property type="protein sequence ID" value="OWF33050.1"/>
    <property type="molecule type" value="Genomic_DNA"/>
</dbReference>
<dbReference type="Pfam" id="PF13412">
    <property type="entry name" value="HTH_24"/>
    <property type="match status" value="1"/>
</dbReference>
<dbReference type="InterPro" id="IPR036390">
    <property type="entry name" value="WH_DNA-bd_sf"/>
</dbReference>
<evidence type="ECO:0000256" key="3">
    <source>
        <dbReference type="ARBA" id="ARBA00023163"/>
    </source>
</evidence>
<dbReference type="InterPro" id="IPR019888">
    <property type="entry name" value="Tscrpt_reg_AsnC-like"/>
</dbReference>
<keyword evidence="1" id="KW-0805">Transcription regulation</keyword>
<dbReference type="Gene3D" id="3.30.70.920">
    <property type="match status" value="1"/>
</dbReference>
<dbReference type="CDD" id="cd00090">
    <property type="entry name" value="HTH_ARSR"/>
    <property type="match status" value="1"/>
</dbReference>
<evidence type="ECO:0000313" key="5">
    <source>
        <dbReference type="EMBL" id="OWF33050.1"/>
    </source>
</evidence>
<evidence type="ECO:0000313" key="6">
    <source>
        <dbReference type="Proteomes" id="UP000196649"/>
    </source>
</evidence>
<feature type="domain" description="HTH asnC-type" evidence="4">
    <location>
        <begin position="4"/>
        <end position="65"/>
    </location>
</feature>
<reference evidence="5 6" key="1">
    <citation type="submission" date="2017-03" db="EMBL/GenBank/DDBJ databases">
        <title>Genome sequence of Lactobacillus kimchii KACC 12383.</title>
        <authorList>
            <person name="Chun J."/>
        </authorList>
    </citation>
    <scope>NUCLEOTIDE SEQUENCE [LARGE SCALE GENOMIC DNA]</scope>
    <source>
        <strain evidence="5 6">KACC 12383</strain>
    </source>
</reference>
<dbReference type="RefSeq" id="WP_225868800.1">
    <property type="nucleotide sequence ID" value="NZ_LNUB01000034.1"/>
</dbReference>
<dbReference type="Gene3D" id="1.10.10.10">
    <property type="entry name" value="Winged helix-like DNA-binding domain superfamily/Winged helix DNA-binding domain"/>
    <property type="match status" value="1"/>
</dbReference>
<dbReference type="AlphaFoldDB" id="A0A210P984"/>
<dbReference type="PANTHER" id="PTHR30154">
    <property type="entry name" value="LEUCINE-RESPONSIVE REGULATORY PROTEIN"/>
    <property type="match status" value="1"/>
</dbReference>
<dbReference type="GO" id="GO:0043200">
    <property type="term" value="P:response to amino acid"/>
    <property type="evidence" value="ECO:0007669"/>
    <property type="project" value="TreeGrafter"/>
</dbReference>
<accession>A0A210P984</accession>
<name>A0A210P984_9LACO</name>
<protein>
    <submittedName>
        <fullName evidence="5">Bkd operon transcriptional regulator</fullName>
    </submittedName>
</protein>
<keyword evidence="2" id="KW-0238">DNA-binding</keyword>
<dbReference type="PROSITE" id="PS50956">
    <property type="entry name" value="HTH_ASNC_2"/>
    <property type="match status" value="1"/>
</dbReference>
<comment type="caution">
    <text evidence="5">The sequence shown here is derived from an EMBL/GenBank/DDBJ whole genome shotgun (WGS) entry which is preliminary data.</text>
</comment>
<evidence type="ECO:0000259" key="4">
    <source>
        <dbReference type="PROSITE" id="PS50956"/>
    </source>
</evidence>
<dbReference type="PRINTS" id="PR00033">
    <property type="entry name" value="HTHASNC"/>
</dbReference>
<dbReference type="InterPro" id="IPR000485">
    <property type="entry name" value="AsnC-type_HTH_dom"/>
</dbReference>
<dbReference type="SUPFAM" id="SSF46785">
    <property type="entry name" value="Winged helix' DNA-binding domain"/>
    <property type="match status" value="1"/>
</dbReference>
<evidence type="ECO:0000256" key="2">
    <source>
        <dbReference type="ARBA" id="ARBA00023125"/>
    </source>
</evidence>
<organism evidence="5 6">
    <name type="scientific">Companilactobacillus kimchii</name>
    <dbReference type="NCBI Taxonomy" id="2801452"/>
    <lineage>
        <taxon>Bacteria</taxon>
        <taxon>Bacillati</taxon>
        <taxon>Bacillota</taxon>
        <taxon>Bacilli</taxon>
        <taxon>Lactobacillales</taxon>
        <taxon>Lactobacillaceae</taxon>
        <taxon>Companilactobacillus</taxon>
    </lineage>
</organism>
<proteinExistence type="predicted"/>
<dbReference type="GO" id="GO:0043565">
    <property type="term" value="F:sequence-specific DNA binding"/>
    <property type="evidence" value="ECO:0007669"/>
    <property type="project" value="InterPro"/>
</dbReference>
<dbReference type="InterPro" id="IPR011991">
    <property type="entry name" value="ArsR-like_HTH"/>
</dbReference>
<dbReference type="InterPro" id="IPR036388">
    <property type="entry name" value="WH-like_DNA-bd_sf"/>
</dbReference>
<evidence type="ECO:0000256" key="1">
    <source>
        <dbReference type="ARBA" id="ARBA00023015"/>
    </source>
</evidence>
<dbReference type="Proteomes" id="UP000196649">
    <property type="component" value="Unassembled WGS sequence"/>
</dbReference>
<dbReference type="GO" id="GO:0005829">
    <property type="term" value="C:cytosol"/>
    <property type="evidence" value="ECO:0007669"/>
    <property type="project" value="TreeGrafter"/>
</dbReference>